<feature type="binding site" evidence="8">
    <location>
        <begin position="30"/>
        <end position="37"/>
    </location>
    <ligand>
        <name>ATP</name>
        <dbReference type="ChEBI" id="CHEBI:30616"/>
    </ligand>
</feature>
<keyword evidence="10" id="KW-1185">Reference proteome</keyword>
<sequence>MKVFQTIVQIREKVQSFRAQGRTIGFVPTMGALHQGHLALVQSSKQNCDITIASIFVNPTQFNNPEDLENYPRTSSSDIEKLEGVSCDFLFMPSKEEMYPHENSIKIQLGSIANQLEGKFRPGHFDGVGVVVSKLFNIVQPDQAFFGQKDLQQFFIIKKLIDEVNFPITLNMVPTVREANGLAMSSRNLRLNSDQTEDASLIYKSLLKAQKMLLSHTPILEVKAKIEELFSTQRCLELEYFEVINTDNFESVNDVVEKEKIAMCIAAEIGRVRLIDNLMLIS</sequence>
<dbReference type="NCBIfam" id="TIGR00018">
    <property type="entry name" value="panC"/>
    <property type="match status" value="1"/>
</dbReference>
<dbReference type="CDD" id="cd00560">
    <property type="entry name" value="PanC"/>
    <property type="match status" value="1"/>
</dbReference>
<dbReference type="InterPro" id="IPR003721">
    <property type="entry name" value="Pantoate_ligase"/>
</dbReference>
<dbReference type="Pfam" id="PF02569">
    <property type="entry name" value="Pantoate_ligase"/>
    <property type="match status" value="1"/>
</dbReference>
<dbReference type="HAMAP" id="MF_00158">
    <property type="entry name" value="PanC"/>
    <property type="match status" value="1"/>
</dbReference>
<feature type="binding site" evidence="8">
    <location>
        <position position="61"/>
    </location>
    <ligand>
        <name>beta-alanine</name>
        <dbReference type="ChEBI" id="CHEBI:57966"/>
    </ligand>
</feature>
<reference evidence="9 10" key="1">
    <citation type="submission" date="2016-08" db="EMBL/GenBank/DDBJ databases">
        <title>Draft genome of Fabibacter sp. strain SK-8.</title>
        <authorList>
            <person name="Wong S.-K."/>
            <person name="Hamasaki K."/>
            <person name="Yoshizawa S."/>
        </authorList>
    </citation>
    <scope>NUCLEOTIDE SEQUENCE [LARGE SCALE GENOMIC DNA]</scope>
    <source>
        <strain evidence="9 10">SK-8</strain>
    </source>
</reference>
<evidence type="ECO:0000256" key="8">
    <source>
        <dbReference type="HAMAP-Rule" id="MF_00158"/>
    </source>
</evidence>
<feature type="binding site" evidence="8">
    <location>
        <position position="153"/>
    </location>
    <ligand>
        <name>(R)-pantoate</name>
        <dbReference type="ChEBI" id="CHEBI:15980"/>
    </ligand>
</feature>
<protein>
    <recommendedName>
        <fullName evidence="8">Pantothenate synthetase</fullName>
        <shortName evidence="8">PS</shortName>
        <ecNumber evidence="8">6.3.2.1</ecNumber>
    </recommendedName>
    <alternativeName>
        <fullName evidence="8">Pantoate--beta-alanine ligase</fullName>
    </alternativeName>
    <alternativeName>
        <fullName evidence="8">Pantoate-activating enzyme</fullName>
    </alternativeName>
</protein>
<dbReference type="EMBL" id="MDGQ01000004">
    <property type="protein sequence ID" value="OEK05913.1"/>
    <property type="molecule type" value="Genomic_DNA"/>
</dbReference>
<evidence type="ECO:0000313" key="10">
    <source>
        <dbReference type="Proteomes" id="UP000095552"/>
    </source>
</evidence>
<evidence type="ECO:0000256" key="7">
    <source>
        <dbReference type="ARBA" id="ARBA00048258"/>
    </source>
</evidence>
<comment type="function">
    <text evidence="8">Catalyzes the condensation of pantoate with beta-alanine in an ATP-dependent reaction via a pantoyl-adenylate intermediate.</text>
</comment>
<dbReference type="SUPFAM" id="SSF52374">
    <property type="entry name" value="Nucleotidylyl transferase"/>
    <property type="match status" value="1"/>
</dbReference>
<comment type="subcellular location">
    <subcellularLocation>
        <location evidence="8">Cytoplasm</location>
    </subcellularLocation>
</comment>
<dbReference type="GO" id="GO:0005524">
    <property type="term" value="F:ATP binding"/>
    <property type="evidence" value="ECO:0007669"/>
    <property type="project" value="UniProtKB-KW"/>
</dbReference>
<dbReference type="EC" id="6.3.2.1" evidence="8"/>
<dbReference type="UniPathway" id="UPA00028">
    <property type="reaction ID" value="UER00005"/>
</dbReference>
<dbReference type="NCBIfam" id="TIGR00125">
    <property type="entry name" value="cyt_tran_rel"/>
    <property type="match status" value="1"/>
</dbReference>
<comment type="miscellaneous">
    <text evidence="8">The reaction proceeds by a bi uni uni bi ping pong mechanism.</text>
</comment>
<dbReference type="InterPro" id="IPR014729">
    <property type="entry name" value="Rossmann-like_a/b/a_fold"/>
</dbReference>
<dbReference type="Proteomes" id="UP000095552">
    <property type="component" value="Unassembled WGS sequence"/>
</dbReference>
<keyword evidence="6 8" id="KW-0067">ATP-binding</keyword>
<keyword evidence="3 8" id="KW-0436">Ligase</keyword>
<feature type="binding site" evidence="8">
    <location>
        <position position="176"/>
    </location>
    <ligand>
        <name>ATP</name>
        <dbReference type="ChEBI" id="CHEBI:30616"/>
    </ligand>
</feature>
<evidence type="ECO:0000256" key="3">
    <source>
        <dbReference type="ARBA" id="ARBA00022598"/>
    </source>
</evidence>
<dbReference type="PANTHER" id="PTHR21299">
    <property type="entry name" value="CYTIDYLATE KINASE/PANTOATE-BETA-ALANINE LIGASE"/>
    <property type="match status" value="1"/>
</dbReference>
<dbReference type="PANTHER" id="PTHR21299:SF1">
    <property type="entry name" value="PANTOATE--BETA-ALANINE LIGASE"/>
    <property type="match status" value="1"/>
</dbReference>
<dbReference type="Gene3D" id="3.30.1300.10">
    <property type="entry name" value="Pantoate-beta-alanine ligase, C-terminal domain"/>
    <property type="match status" value="1"/>
</dbReference>
<dbReference type="GO" id="GO:0015940">
    <property type="term" value="P:pantothenate biosynthetic process"/>
    <property type="evidence" value="ECO:0007669"/>
    <property type="project" value="UniProtKB-UniRule"/>
</dbReference>
<dbReference type="AlphaFoldDB" id="A0A1E5T3E9"/>
<feature type="binding site" evidence="8">
    <location>
        <begin position="147"/>
        <end position="150"/>
    </location>
    <ligand>
        <name>ATP</name>
        <dbReference type="ChEBI" id="CHEBI:30616"/>
    </ligand>
</feature>
<dbReference type="Gene3D" id="3.40.50.620">
    <property type="entry name" value="HUPs"/>
    <property type="match status" value="1"/>
</dbReference>
<dbReference type="STRING" id="1563681.BFP71_07310"/>
<dbReference type="InterPro" id="IPR042176">
    <property type="entry name" value="Pantoate_ligase_C"/>
</dbReference>
<keyword evidence="8" id="KW-0963">Cytoplasm</keyword>
<dbReference type="RefSeq" id="WP_069834832.1">
    <property type="nucleotide sequence ID" value="NZ_MDGQ01000004.1"/>
</dbReference>
<feature type="binding site" evidence="8">
    <location>
        <position position="61"/>
    </location>
    <ligand>
        <name>(R)-pantoate</name>
        <dbReference type="ChEBI" id="CHEBI:15980"/>
    </ligand>
</feature>
<proteinExistence type="inferred from homology"/>
<keyword evidence="4 8" id="KW-0566">Pantothenate biosynthesis</keyword>
<dbReference type="InterPro" id="IPR004821">
    <property type="entry name" value="Cyt_trans-like"/>
</dbReference>
<dbReference type="GO" id="GO:0005829">
    <property type="term" value="C:cytosol"/>
    <property type="evidence" value="ECO:0007669"/>
    <property type="project" value="TreeGrafter"/>
</dbReference>
<dbReference type="OrthoDB" id="9773087at2"/>
<evidence type="ECO:0000256" key="1">
    <source>
        <dbReference type="ARBA" id="ARBA00004990"/>
    </source>
</evidence>
<comment type="catalytic activity">
    <reaction evidence="7 8">
        <text>(R)-pantoate + beta-alanine + ATP = (R)-pantothenate + AMP + diphosphate + H(+)</text>
        <dbReference type="Rhea" id="RHEA:10912"/>
        <dbReference type="ChEBI" id="CHEBI:15378"/>
        <dbReference type="ChEBI" id="CHEBI:15980"/>
        <dbReference type="ChEBI" id="CHEBI:29032"/>
        <dbReference type="ChEBI" id="CHEBI:30616"/>
        <dbReference type="ChEBI" id="CHEBI:33019"/>
        <dbReference type="ChEBI" id="CHEBI:57966"/>
        <dbReference type="ChEBI" id="CHEBI:456215"/>
        <dbReference type="EC" id="6.3.2.1"/>
    </reaction>
</comment>
<evidence type="ECO:0000256" key="6">
    <source>
        <dbReference type="ARBA" id="ARBA00022840"/>
    </source>
</evidence>
<gene>
    <name evidence="8" type="primary">panC</name>
    <name evidence="9" type="ORF">BFP71_07310</name>
</gene>
<comment type="similarity">
    <text evidence="2 8">Belongs to the pantothenate synthetase family.</text>
</comment>
<comment type="subunit">
    <text evidence="8">Homodimer.</text>
</comment>
<organism evidence="9 10">
    <name type="scientific">Roseivirga misakiensis</name>
    <dbReference type="NCBI Taxonomy" id="1563681"/>
    <lineage>
        <taxon>Bacteria</taxon>
        <taxon>Pseudomonadati</taxon>
        <taxon>Bacteroidota</taxon>
        <taxon>Cytophagia</taxon>
        <taxon>Cytophagales</taxon>
        <taxon>Roseivirgaceae</taxon>
        <taxon>Roseivirga</taxon>
    </lineage>
</organism>
<comment type="pathway">
    <text evidence="1 8">Cofactor biosynthesis; (R)-pantothenate biosynthesis; (R)-pantothenate from (R)-pantoate and beta-alanine: step 1/1.</text>
</comment>
<accession>A0A1E5T3E9</accession>
<comment type="caution">
    <text evidence="9">The sequence shown here is derived from an EMBL/GenBank/DDBJ whole genome shotgun (WGS) entry which is preliminary data.</text>
</comment>
<dbReference type="GO" id="GO:0004592">
    <property type="term" value="F:pantoate-beta-alanine ligase activity"/>
    <property type="evidence" value="ECO:0007669"/>
    <property type="project" value="UniProtKB-UniRule"/>
</dbReference>
<feature type="active site" description="Proton donor" evidence="8">
    <location>
        <position position="37"/>
    </location>
</feature>
<evidence type="ECO:0000313" key="9">
    <source>
        <dbReference type="EMBL" id="OEK05913.1"/>
    </source>
</evidence>
<evidence type="ECO:0000256" key="4">
    <source>
        <dbReference type="ARBA" id="ARBA00022655"/>
    </source>
</evidence>
<keyword evidence="5 8" id="KW-0547">Nucleotide-binding</keyword>
<dbReference type="FunFam" id="3.40.50.620:FF:000013">
    <property type="entry name" value="Pantothenate synthetase"/>
    <property type="match status" value="1"/>
</dbReference>
<evidence type="ECO:0000256" key="2">
    <source>
        <dbReference type="ARBA" id="ARBA00009256"/>
    </source>
</evidence>
<name>A0A1E5T3E9_9BACT</name>
<feature type="binding site" evidence="8">
    <location>
        <begin position="184"/>
        <end position="187"/>
    </location>
    <ligand>
        <name>ATP</name>
        <dbReference type="ChEBI" id="CHEBI:30616"/>
    </ligand>
</feature>
<evidence type="ECO:0000256" key="5">
    <source>
        <dbReference type="ARBA" id="ARBA00022741"/>
    </source>
</evidence>